<dbReference type="Proteomes" id="UP000078561">
    <property type="component" value="Unassembled WGS sequence"/>
</dbReference>
<accession>A0A168PWG6</accession>
<feature type="signal peptide" evidence="1">
    <location>
        <begin position="1"/>
        <end position="22"/>
    </location>
</feature>
<keyword evidence="1" id="KW-0732">Signal</keyword>
<feature type="chain" id="PRO_5007899732" evidence="1">
    <location>
        <begin position="23"/>
        <end position="251"/>
    </location>
</feature>
<proteinExistence type="predicted"/>
<dbReference type="OMA" id="RHTITHY"/>
<dbReference type="InParanoid" id="A0A168PWG6"/>
<evidence type="ECO:0000313" key="2">
    <source>
        <dbReference type="EMBL" id="SAM03104.1"/>
    </source>
</evidence>
<evidence type="ECO:0000256" key="1">
    <source>
        <dbReference type="SAM" id="SignalP"/>
    </source>
</evidence>
<keyword evidence="3" id="KW-1185">Reference proteome</keyword>
<name>A0A168PWG6_ABSGL</name>
<dbReference type="EMBL" id="LT554051">
    <property type="protein sequence ID" value="SAM03104.1"/>
    <property type="molecule type" value="Genomic_DNA"/>
</dbReference>
<organism evidence="2">
    <name type="scientific">Absidia glauca</name>
    <name type="common">Pin mould</name>
    <dbReference type="NCBI Taxonomy" id="4829"/>
    <lineage>
        <taxon>Eukaryota</taxon>
        <taxon>Fungi</taxon>
        <taxon>Fungi incertae sedis</taxon>
        <taxon>Mucoromycota</taxon>
        <taxon>Mucoromycotina</taxon>
        <taxon>Mucoromycetes</taxon>
        <taxon>Mucorales</taxon>
        <taxon>Cunninghamellaceae</taxon>
        <taxon>Absidia</taxon>
    </lineage>
</organism>
<sequence>MQLISCLLLLVNCALIVQNVSAVYLVNWWHAPPGFGHIKEVISSIRVPKGSDPTHTYWAANGFFGGYMGMQHNAGTERRILFSIWDDGKGGKVDLLQLGPGGEDGGFGGEGTGRHTITHYNWKPEQTVFFRMTAEVNQAGNYSDYAGYWNVGGPWTLIAKYRAHNVLKYLDGSYSFLENWTKTDKNVIREGFYGNQTIINTQGQKTRAKVVYEAQSTSPGDIWGERIVNGESYLRMDGPKNQGRYPPNHSS</sequence>
<dbReference type="Pfam" id="PF11958">
    <property type="entry name" value="DUF3472"/>
    <property type="match status" value="1"/>
</dbReference>
<protein>
    <submittedName>
        <fullName evidence="2">Uncharacterized protein</fullName>
    </submittedName>
</protein>
<dbReference type="OrthoDB" id="6338748at2759"/>
<dbReference type="InterPro" id="IPR021862">
    <property type="entry name" value="DUF3472"/>
</dbReference>
<gene>
    <name evidence="2" type="primary">ABSGL_08922.1 scaffold 10588</name>
</gene>
<reference evidence="2" key="1">
    <citation type="submission" date="2016-04" db="EMBL/GenBank/DDBJ databases">
        <authorList>
            <person name="Evans L.H."/>
            <person name="Alamgir A."/>
            <person name="Owens N."/>
            <person name="Weber N.D."/>
            <person name="Virtaneva K."/>
            <person name="Barbian K."/>
            <person name="Babar A."/>
            <person name="Rosenke K."/>
        </authorList>
    </citation>
    <scope>NUCLEOTIDE SEQUENCE [LARGE SCALE GENOMIC DNA]</scope>
    <source>
        <strain evidence="2">CBS 101.48</strain>
    </source>
</reference>
<evidence type="ECO:0000313" key="3">
    <source>
        <dbReference type="Proteomes" id="UP000078561"/>
    </source>
</evidence>
<dbReference type="AlphaFoldDB" id="A0A168PWG6"/>